<keyword evidence="1" id="KW-1133">Transmembrane helix</keyword>
<gene>
    <name evidence="3" type="ORF">O3H35_16360</name>
    <name evidence="2" type="ORF">O3H54_12145</name>
</gene>
<name>A0A9E4ZYF5_9EURY</name>
<organism evidence="2 4">
    <name type="scientific">Methanobacterium veterum</name>
    <dbReference type="NCBI Taxonomy" id="408577"/>
    <lineage>
        <taxon>Archaea</taxon>
        <taxon>Methanobacteriati</taxon>
        <taxon>Methanobacteriota</taxon>
        <taxon>Methanomada group</taxon>
        <taxon>Methanobacteria</taxon>
        <taxon>Methanobacteriales</taxon>
        <taxon>Methanobacteriaceae</taxon>
        <taxon>Methanobacterium</taxon>
    </lineage>
</organism>
<evidence type="ECO:0000256" key="1">
    <source>
        <dbReference type="SAM" id="Phobius"/>
    </source>
</evidence>
<evidence type="ECO:0000313" key="2">
    <source>
        <dbReference type="EMBL" id="MCZ3366632.1"/>
    </source>
</evidence>
<feature type="transmembrane region" description="Helical" evidence="1">
    <location>
        <begin position="68"/>
        <end position="93"/>
    </location>
</feature>
<reference evidence="2" key="1">
    <citation type="submission" date="2022-12" db="EMBL/GenBank/DDBJ databases">
        <title>Reclassification of two methanogenic archaea species isolated from the Kolyma lowland permafrost.</title>
        <authorList>
            <person name="Trubitsyn V.E."/>
            <person name="Rivkina E.M."/>
            <person name="Shcherbakova V.A."/>
        </authorList>
    </citation>
    <scope>NUCLEOTIDE SEQUENCE</scope>
    <source>
        <strain evidence="2">M2</strain>
        <strain evidence="3">MK4</strain>
    </source>
</reference>
<sequence length="125" mass="14460">MGYLVCKDCGDYYELQPGETANDYDRCRCGGKLIYRKYLNSSIDDFNVLSKEKSSKSKLNSSKMIKPLGLGILFIFGLLIKFHAFNYIIYYFARSNSNFLFSSPVYMVLLIVLGFFLSYLGRYVR</sequence>
<dbReference type="RefSeq" id="WP_052376132.1">
    <property type="nucleotide sequence ID" value="NZ_JAPVER010000020.1"/>
</dbReference>
<protein>
    <submittedName>
        <fullName evidence="2">Uncharacterized protein</fullName>
    </submittedName>
</protein>
<comment type="caution">
    <text evidence="2">The sequence shown here is derived from an EMBL/GenBank/DDBJ whole genome shotgun (WGS) entry which is preliminary data.</text>
</comment>
<dbReference type="EMBL" id="JAPVER010000020">
    <property type="protein sequence ID" value="MCZ3366632.1"/>
    <property type="molecule type" value="Genomic_DNA"/>
</dbReference>
<keyword evidence="1" id="KW-0472">Membrane</keyword>
<dbReference type="EMBL" id="JAPVES010000030">
    <property type="protein sequence ID" value="MCZ3374223.1"/>
    <property type="molecule type" value="Genomic_DNA"/>
</dbReference>
<evidence type="ECO:0000313" key="3">
    <source>
        <dbReference type="EMBL" id="MCZ3374223.1"/>
    </source>
</evidence>
<keyword evidence="1" id="KW-0812">Transmembrane</keyword>
<dbReference type="Proteomes" id="UP001074446">
    <property type="component" value="Unassembled WGS sequence"/>
</dbReference>
<feature type="transmembrane region" description="Helical" evidence="1">
    <location>
        <begin position="99"/>
        <end position="120"/>
    </location>
</feature>
<dbReference type="Proteomes" id="UP001068021">
    <property type="component" value="Unassembled WGS sequence"/>
</dbReference>
<dbReference type="AlphaFoldDB" id="A0A9E4ZYF5"/>
<keyword evidence="4" id="KW-1185">Reference proteome</keyword>
<accession>A0A9E4ZYF5</accession>
<evidence type="ECO:0000313" key="4">
    <source>
        <dbReference type="Proteomes" id="UP001068021"/>
    </source>
</evidence>
<proteinExistence type="predicted"/>